<feature type="transmembrane region" description="Helical" evidence="17">
    <location>
        <begin position="180"/>
        <end position="201"/>
    </location>
</feature>
<dbReference type="GO" id="GO:0046872">
    <property type="term" value="F:metal ion binding"/>
    <property type="evidence" value="ECO:0007669"/>
    <property type="project" value="UniProtKB-UniRule"/>
</dbReference>
<comment type="caution">
    <text evidence="15">Lacks conserved residue(s) required for the propagation of feature annotation.</text>
</comment>
<keyword evidence="7" id="KW-0336">GPI-anchor</keyword>
<feature type="domain" description="CFEM" evidence="19">
    <location>
        <begin position="1"/>
        <end position="132"/>
    </location>
</feature>
<keyword evidence="10 15" id="KW-0408">Iron</keyword>
<evidence type="ECO:0000256" key="2">
    <source>
        <dbReference type="ARBA" id="ARBA00004613"/>
    </source>
</evidence>
<keyword evidence="17" id="KW-0812">Transmembrane</keyword>
<evidence type="ECO:0000256" key="5">
    <source>
        <dbReference type="ARBA" id="ARBA00022525"/>
    </source>
</evidence>
<keyword evidence="12 15" id="KW-1015">Disulfide bond</keyword>
<evidence type="ECO:0000256" key="13">
    <source>
        <dbReference type="ARBA" id="ARBA00023180"/>
    </source>
</evidence>
<evidence type="ECO:0000256" key="7">
    <source>
        <dbReference type="ARBA" id="ARBA00022622"/>
    </source>
</evidence>
<protein>
    <recommendedName>
        <fullName evidence="19">CFEM domain-containing protein</fullName>
    </recommendedName>
</protein>
<dbReference type="InterPro" id="IPR008427">
    <property type="entry name" value="Extracellular_membr_CFEM_dom"/>
</dbReference>
<feature type="signal peptide" evidence="18">
    <location>
        <begin position="1"/>
        <end position="15"/>
    </location>
</feature>
<comment type="caution">
    <text evidence="20">The sequence shown here is derived from an EMBL/GenBank/DDBJ whole genome shotgun (WGS) entry which is preliminary data.</text>
</comment>
<evidence type="ECO:0000256" key="17">
    <source>
        <dbReference type="SAM" id="Phobius"/>
    </source>
</evidence>
<evidence type="ECO:0000313" key="21">
    <source>
        <dbReference type="Proteomes" id="UP000030106"/>
    </source>
</evidence>
<evidence type="ECO:0000256" key="3">
    <source>
        <dbReference type="ARBA" id="ARBA00010031"/>
    </source>
</evidence>
<keyword evidence="14" id="KW-0449">Lipoprotein</keyword>
<keyword evidence="11 17" id="KW-0472">Membrane</keyword>
<reference evidence="20 21" key="1">
    <citation type="submission" date="2012-10" db="EMBL/GenBank/DDBJ databases">
        <title>Genome sequencing and analysis of entomopathogenic fungi Beauveria bassiana D1-5.</title>
        <authorList>
            <person name="Li Q."/>
            <person name="Wang L."/>
            <person name="Zhang Z."/>
            <person name="Wang Q."/>
            <person name="Ren J."/>
            <person name="Wang M."/>
            <person name="Xu W."/>
            <person name="Wang J."/>
            <person name="Lu Y."/>
            <person name="Du Q."/>
            <person name="Sun Z."/>
        </authorList>
    </citation>
    <scope>NUCLEOTIDE SEQUENCE [LARGE SCALE GENOMIC DNA]</scope>
    <source>
        <strain evidence="20 21">D1-5</strain>
    </source>
</reference>
<feature type="binding site" description="axial binding residue" evidence="15">
    <location>
        <position position="43"/>
    </location>
    <ligand>
        <name>heme</name>
        <dbReference type="ChEBI" id="CHEBI:30413"/>
    </ligand>
    <ligandPart>
        <name>Fe</name>
        <dbReference type="ChEBI" id="CHEBI:18248"/>
    </ligandPart>
</feature>
<proteinExistence type="inferred from homology"/>
<comment type="similarity">
    <text evidence="3">Belongs to the RBT5 family.</text>
</comment>
<keyword evidence="13" id="KW-0325">Glycoprotein</keyword>
<keyword evidence="5" id="KW-0964">Secreted</keyword>
<feature type="chain" id="PRO_5012294350" description="CFEM domain-containing protein" evidence="18">
    <location>
        <begin position="16"/>
        <end position="202"/>
    </location>
</feature>
<evidence type="ECO:0000256" key="11">
    <source>
        <dbReference type="ARBA" id="ARBA00023136"/>
    </source>
</evidence>
<evidence type="ECO:0000256" key="6">
    <source>
        <dbReference type="ARBA" id="ARBA00022617"/>
    </source>
</evidence>
<organism evidence="20 21">
    <name type="scientific">Beauveria bassiana D1-5</name>
    <dbReference type="NCBI Taxonomy" id="1245745"/>
    <lineage>
        <taxon>Eukaryota</taxon>
        <taxon>Fungi</taxon>
        <taxon>Dikarya</taxon>
        <taxon>Ascomycota</taxon>
        <taxon>Pezizomycotina</taxon>
        <taxon>Sordariomycetes</taxon>
        <taxon>Hypocreomycetidae</taxon>
        <taxon>Hypocreales</taxon>
        <taxon>Cordycipitaceae</taxon>
        <taxon>Beauveria</taxon>
    </lineage>
</organism>
<keyword evidence="9 18" id="KW-0732">Signal</keyword>
<dbReference type="GO" id="GO:0005886">
    <property type="term" value="C:plasma membrane"/>
    <property type="evidence" value="ECO:0007669"/>
    <property type="project" value="UniProtKB-SubCell"/>
</dbReference>
<dbReference type="PANTHER" id="PTHR37928:SF2">
    <property type="entry name" value="GPI ANCHORED CFEM DOMAIN PROTEIN (AFU_ORTHOLOGUE AFUA_6G10580)"/>
    <property type="match status" value="1"/>
</dbReference>
<feature type="region of interest" description="Disordered" evidence="16">
    <location>
        <begin position="112"/>
        <end position="140"/>
    </location>
</feature>
<evidence type="ECO:0000256" key="12">
    <source>
        <dbReference type="ARBA" id="ARBA00023157"/>
    </source>
</evidence>
<accession>A0A0A2V6T7</accession>
<evidence type="ECO:0000256" key="1">
    <source>
        <dbReference type="ARBA" id="ARBA00004609"/>
    </source>
</evidence>
<sequence length="202" mass="19753">MKYAVVAALFALAAAQTREDIPSCATTCLDDAVKSGTSCSTTDYACICPHVTELSGSASGCVIQSCGADVAVGNSYRRASTMKQTTDKKKPFTGKVLPAVQALCAAQGTATASTSGSSASVTSTTPSSGSSSGSGSASATSATHSVTSSVAVTTSWTSIPCDTTLVPQTPVNNQTTSTTVPIAGAAGLSVGAAAVVLAVLAL</sequence>
<keyword evidence="6 15" id="KW-0349">Heme</keyword>
<feature type="disulfide bond" evidence="15">
    <location>
        <begin position="39"/>
        <end position="46"/>
    </location>
</feature>
<evidence type="ECO:0000256" key="9">
    <source>
        <dbReference type="ARBA" id="ARBA00022729"/>
    </source>
</evidence>
<dbReference type="SMART" id="SM00747">
    <property type="entry name" value="CFEM"/>
    <property type="match status" value="1"/>
</dbReference>
<dbReference type="GO" id="GO:0098552">
    <property type="term" value="C:side of membrane"/>
    <property type="evidence" value="ECO:0007669"/>
    <property type="project" value="UniProtKB-KW"/>
</dbReference>
<dbReference type="STRING" id="1245745.A0A0A2V6T7"/>
<dbReference type="GO" id="GO:0005576">
    <property type="term" value="C:extracellular region"/>
    <property type="evidence" value="ECO:0007669"/>
    <property type="project" value="UniProtKB-SubCell"/>
</dbReference>
<dbReference type="PROSITE" id="PS52012">
    <property type="entry name" value="CFEM"/>
    <property type="match status" value="1"/>
</dbReference>
<comment type="subcellular location">
    <subcellularLocation>
        <location evidence="1">Cell membrane</location>
        <topology evidence="1">Lipid-anchor</topology>
        <topology evidence="1">GPI-anchor</topology>
    </subcellularLocation>
    <subcellularLocation>
        <location evidence="2">Secreted</location>
    </subcellularLocation>
</comment>
<keyword evidence="8 15" id="KW-0479">Metal-binding</keyword>
<evidence type="ECO:0000256" key="4">
    <source>
        <dbReference type="ARBA" id="ARBA00022475"/>
    </source>
</evidence>
<dbReference type="EMBL" id="ANFO01001279">
    <property type="protein sequence ID" value="KGQ03163.1"/>
    <property type="molecule type" value="Genomic_DNA"/>
</dbReference>
<gene>
    <name evidence="20" type="ORF">BBAD15_g11629</name>
</gene>
<evidence type="ECO:0000256" key="10">
    <source>
        <dbReference type="ARBA" id="ARBA00023004"/>
    </source>
</evidence>
<dbReference type="Pfam" id="PF05730">
    <property type="entry name" value="CFEM"/>
    <property type="match status" value="1"/>
</dbReference>
<evidence type="ECO:0000259" key="19">
    <source>
        <dbReference type="PROSITE" id="PS52012"/>
    </source>
</evidence>
<dbReference type="InterPro" id="IPR051735">
    <property type="entry name" value="CFEM_domain"/>
</dbReference>
<evidence type="ECO:0000256" key="15">
    <source>
        <dbReference type="PROSITE-ProRule" id="PRU01356"/>
    </source>
</evidence>
<dbReference type="Proteomes" id="UP000030106">
    <property type="component" value="Unassembled WGS sequence"/>
</dbReference>
<evidence type="ECO:0000256" key="14">
    <source>
        <dbReference type="ARBA" id="ARBA00023288"/>
    </source>
</evidence>
<evidence type="ECO:0000256" key="16">
    <source>
        <dbReference type="SAM" id="MobiDB-lite"/>
    </source>
</evidence>
<dbReference type="OrthoDB" id="3767534at2759"/>
<dbReference type="HOGENOM" id="CLU_063084_5_1_1"/>
<dbReference type="PANTHER" id="PTHR37928">
    <property type="entry name" value="CFEM DOMAIN PROTEIN (AFU_ORTHOLOGUE AFUA_6G14090)"/>
    <property type="match status" value="1"/>
</dbReference>
<keyword evidence="17" id="KW-1133">Transmembrane helix</keyword>
<name>A0A0A2V6T7_BEABA</name>
<evidence type="ECO:0000313" key="20">
    <source>
        <dbReference type="EMBL" id="KGQ03163.1"/>
    </source>
</evidence>
<keyword evidence="4" id="KW-1003">Cell membrane</keyword>
<evidence type="ECO:0000256" key="8">
    <source>
        <dbReference type="ARBA" id="ARBA00022723"/>
    </source>
</evidence>
<dbReference type="AlphaFoldDB" id="A0A0A2V6T7"/>
<evidence type="ECO:0000256" key="18">
    <source>
        <dbReference type="SAM" id="SignalP"/>
    </source>
</evidence>